<sequence>MICDNCSTFEPIEDQGIVHMKPASGELIQLLEVNGYAIQENNEGCAVKYRVRAELKSMIKCLKPLPLKIRQELFFCVTGGEPPHERLTWTPMRRFELQMEHDDMVSVILHKQFTSYMQPIVDPSERIVAYEFLLRPVDWGIAFQPYELFETARKTGLHSFLDRSARISAIETSAEWLPMGMKRFVNFLPSSIYDAEMCLSHTFNTIDKLQLDPKDFVFEVVETEKIEDIKHLQSIFEVYRSHGISVAMDDVGAGYSTLEQMVRLKPDYVKIDRSLIDHCDRSHAQQKQLEIITNMAHDFGAMVLAEGIERREEFHFCRDIGIELSQGYLFGKPAERPPLEPHSRITYS</sequence>
<dbReference type="InterPro" id="IPR001633">
    <property type="entry name" value="EAL_dom"/>
</dbReference>
<organism evidence="2 3">
    <name type="scientific">Paenibacillus solani</name>
    <dbReference type="NCBI Taxonomy" id="1705565"/>
    <lineage>
        <taxon>Bacteria</taxon>
        <taxon>Bacillati</taxon>
        <taxon>Bacillota</taxon>
        <taxon>Bacilli</taxon>
        <taxon>Bacillales</taxon>
        <taxon>Paenibacillaceae</taxon>
        <taxon>Paenibacillus</taxon>
    </lineage>
</organism>
<evidence type="ECO:0000259" key="1">
    <source>
        <dbReference type="PROSITE" id="PS50883"/>
    </source>
</evidence>
<dbReference type="SMART" id="SM00052">
    <property type="entry name" value="EAL"/>
    <property type="match status" value="1"/>
</dbReference>
<protein>
    <recommendedName>
        <fullName evidence="1">EAL domain-containing protein</fullName>
    </recommendedName>
</protein>
<dbReference type="PANTHER" id="PTHR33121">
    <property type="entry name" value="CYCLIC DI-GMP PHOSPHODIESTERASE PDEF"/>
    <property type="match status" value="1"/>
</dbReference>
<dbReference type="OrthoDB" id="581425at2"/>
<dbReference type="EMBL" id="LIUT01000006">
    <property type="protein sequence ID" value="KOR76811.1"/>
    <property type="molecule type" value="Genomic_DNA"/>
</dbReference>
<gene>
    <name evidence="2" type="ORF">AM231_23030</name>
</gene>
<dbReference type="CDD" id="cd01948">
    <property type="entry name" value="EAL"/>
    <property type="match status" value="1"/>
</dbReference>
<dbReference type="Pfam" id="PF00563">
    <property type="entry name" value="EAL"/>
    <property type="match status" value="1"/>
</dbReference>
<dbReference type="InterPro" id="IPR050706">
    <property type="entry name" value="Cyclic-di-GMP_PDE-like"/>
</dbReference>
<dbReference type="PANTHER" id="PTHR33121:SF15">
    <property type="entry name" value="BLUE LIGHT- AND TEMPERATURE-REGULATED ANTIREPRESSOR BLUF"/>
    <property type="match status" value="1"/>
</dbReference>
<dbReference type="PROSITE" id="PS50883">
    <property type="entry name" value="EAL"/>
    <property type="match status" value="1"/>
</dbReference>
<dbReference type="RefSeq" id="WP_053490174.1">
    <property type="nucleotide sequence ID" value="NZ_JBCMXJ010000018.1"/>
</dbReference>
<reference evidence="3" key="1">
    <citation type="submission" date="2015-08" db="EMBL/GenBank/DDBJ databases">
        <title>Genome sequencing project for genomic taxonomy and phylogenomics of Bacillus-like bacteria.</title>
        <authorList>
            <person name="Liu B."/>
            <person name="Wang J."/>
            <person name="Zhu Y."/>
            <person name="Liu G."/>
            <person name="Chen Q."/>
            <person name="Chen Z."/>
            <person name="Lan J."/>
            <person name="Che J."/>
            <person name="Ge C."/>
            <person name="Shi H."/>
            <person name="Pan Z."/>
            <person name="Liu X."/>
        </authorList>
    </citation>
    <scope>NUCLEOTIDE SEQUENCE [LARGE SCALE GENOMIC DNA]</scope>
    <source>
        <strain evidence="3">FJAT-22460</strain>
    </source>
</reference>
<feature type="domain" description="EAL" evidence="1">
    <location>
        <begin position="97"/>
        <end position="347"/>
    </location>
</feature>
<comment type="caution">
    <text evidence="2">The sequence shown here is derived from an EMBL/GenBank/DDBJ whole genome shotgun (WGS) entry which is preliminary data.</text>
</comment>
<dbReference type="SUPFAM" id="SSF141868">
    <property type="entry name" value="EAL domain-like"/>
    <property type="match status" value="1"/>
</dbReference>
<evidence type="ECO:0000313" key="3">
    <source>
        <dbReference type="Proteomes" id="UP000036932"/>
    </source>
</evidence>
<keyword evidence="3" id="KW-1185">Reference proteome</keyword>
<name>A0A0M1N3U0_9BACL</name>
<dbReference type="AlphaFoldDB" id="A0A0M1N3U0"/>
<dbReference type="Proteomes" id="UP000036932">
    <property type="component" value="Unassembled WGS sequence"/>
</dbReference>
<dbReference type="Gene3D" id="3.20.20.450">
    <property type="entry name" value="EAL domain"/>
    <property type="match status" value="1"/>
</dbReference>
<dbReference type="PATRIC" id="fig|1705565.3.peg.745"/>
<dbReference type="GO" id="GO:0071111">
    <property type="term" value="F:cyclic-guanylate-specific phosphodiesterase activity"/>
    <property type="evidence" value="ECO:0007669"/>
    <property type="project" value="InterPro"/>
</dbReference>
<evidence type="ECO:0000313" key="2">
    <source>
        <dbReference type="EMBL" id="KOR76811.1"/>
    </source>
</evidence>
<proteinExistence type="predicted"/>
<accession>A0A0M1N3U0</accession>
<dbReference type="InterPro" id="IPR035919">
    <property type="entry name" value="EAL_sf"/>
</dbReference>